<dbReference type="EMBL" id="DXFQ01000139">
    <property type="protein sequence ID" value="HIX20436.1"/>
    <property type="molecule type" value="Genomic_DNA"/>
</dbReference>
<sequence length="167" mass="18246">MSKETTEEMKQKEPATPGEGARTVALDAALLGFGVLLMTMIFGGLAAAALVLLARGAEQVMCFGIVHGLICGLAMALILQAVFIGGLAPVVRRVSLLLLAWGLTLTPLCWMAYEETQRPDYDLALNLFLFPKTRVTAQVVGVLLLLELLLWVGLIVYRRYRRSRRSA</sequence>
<organism evidence="2 3">
    <name type="scientific">Candidatus Akkermansia intestinigallinarum</name>
    <dbReference type="NCBI Taxonomy" id="2838431"/>
    <lineage>
        <taxon>Bacteria</taxon>
        <taxon>Pseudomonadati</taxon>
        <taxon>Verrucomicrobiota</taxon>
        <taxon>Verrucomicrobiia</taxon>
        <taxon>Verrucomicrobiales</taxon>
        <taxon>Akkermansiaceae</taxon>
        <taxon>Akkermansia</taxon>
    </lineage>
</organism>
<gene>
    <name evidence="2" type="ORF">H9862_07550</name>
</gene>
<keyword evidence="1" id="KW-1133">Transmembrane helix</keyword>
<feature type="transmembrane region" description="Helical" evidence="1">
    <location>
        <begin position="135"/>
        <end position="157"/>
    </location>
</feature>
<evidence type="ECO:0000313" key="3">
    <source>
        <dbReference type="Proteomes" id="UP000823964"/>
    </source>
</evidence>
<feature type="transmembrane region" description="Helical" evidence="1">
    <location>
        <begin position="28"/>
        <end position="53"/>
    </location>
</feature>
<reference evidence="2" key="1">
    <citation type="journal article" date="2021" name="PeerJ">
        <title>Extensive microbial diversity within the chicken gut microbiome revealed by metagenomics and culture.</title>
        <authorList>
            <person name="Gilroy R."/>
            <person name="Ravi A."/>
            <person name="Getino M."/>
            <person name="Pursley I."/>
            <person name="Horton D.L."/>
            <person name="Alikhan N.F."/>
            <person name="Baker D."/>
            <person name="Gharbi K."/>
            <person name="Hall N."/>
            <person name="Watson M."/>
            <person name="Adriaenssens E.M."/>
            <person name="Foster-Nyarko E."/>
            <person name="Jarju S."/>
            <person name="Secka A."/>
            <person name="Antonio M."/>
            <person name="Oren A."/>
            <person name="Chaudhuri R.R."/>
            <person name="La Ragione R."/>
            <person name="Hildebrand F."/>
            <person name="Pallen M.J."/>
        </authorList>
    </citation>
    <scope>NUCLEOTIDE SEQUENCE</scope>
    <source>
        <strain evidence="2">14975</strain>
    </source>
</reference>
<keyword evidence="1" id="KW-0812">Transmembrane</keyword>
<accession>A0A9D2AIG3</accession>
<protein>
    <submittedName>
        <fullName evidence="2">Uncharacterized protein</fullName>
    </submittedName>
</protein>
<keyword evidence="1" id="KW-0472">Membrane</keyword>
<name>A0A9D2AIG3_9BACT</name>
<feature type="transmembrane region" description="Helical" evidence="1">
    <location>
        <begin position="94"/>
        <end position="113"/>
    </location>
</feature>
<evidence type="ECO:0000256" key="1">
    <source>
        <dbReference type="SAM" id="Phobius"/>
    </source>
</evidence>
<dbReference type="AlphaFoldDB" id="A0A9D2AIG3"/>
<evidence type="ECO:0000313" key="2">
    <source>
        <dbReference type="EMBL" id="HIX20436.1"/>
    </source>
</evidence>
<feature type="transmembrane region" description="Helical" evidence="1">
    <location>
        <begin position="65"/>
        <end position="87"/>
    </location>
</feature>
<proteinExistence type="predicted"/>
<reference evidence="2" key="2">
    <citation type="submission" date="2021-04" db="EMBL/GenBank/DDBJ databases">
        <authorList>
            <person name="Gilroy R."/>
        </authorList>
    </citation>
    <scope>NUCLEOTIDE SEQUENCE</scope>
    <source>
        <strain evidence="2">14975</strain>
    </source>
</reference>
<comment type="caution">
    <text evidence="2">The sequence shown here is derived from an EMBL/GenBank/DDBJ whole genome shotgun (WGS) entry which is preliminary data.</text>
</comment>
<dbReference type="Proteomes" id="UP000823964">
    <property type="component" value="Unassembled WGS sequence"/>
</dbReference>